<feature type="chain" id="PRO_5046267740" evidence="3">
    <location>
        <begin position="22"/>
        <end position="579"/>
    </location>
</feature>
<organism evidence="4 5">
    <name type="scientific">Aquibacillus albus</name>
    <dbReference type="NCBI Taxonomy" id="1168171"/>
    <lineage>
        <taxon>Bacteria</taxon>
        <taxon>Bacillati</taxon>
        <taxon>Bacillota</taxon>
        <taxon>Bacilli</taxon>
        <taxon>Bacillales</taxon>
        <taxon>Bacillaceae</taxon>
        <taxon>Aquibacillus</taxon>
    </lineage>
</organism>
<accession>A0ABS2MW16</accession>
<proteinExistence type="predicted"/>
<keyword evidence="1 3" id="KW-0732">Signal</keyword>
<feature type="compositionally biased region" description="Low complexity" evidence="2">
    <location>
        <begin position="41"/>
        <end position="50"/>
    </location>
</feature>
<feature type="compositionally biased region" description="Polar residues" evidence="2">
    <location>
        <begin position="27"/>
        <end position="36"/>
    </location>
</feature>
<comment type="caution">
    <text evidence="4">The sequence shown here is derived from an EMBL/GenBank/DDBJ whole genome shotgun (WGS) entry which is preliminary data.</text>
</comment>
<dbReference type="Proteomes" id="UP001296943">
    <property type="component" value="Unassembled WGS sequence"/>
</dbReference>
<dbReference type="RefSeq" id="WP_204497528.1">
    <property type="nucleotide sequence ID" value="NZ_JAFBDR010000002.1"/>
</dbReference>
<keyword evidence="5" id="KW-1185">Reference proteome</keyword>
<protein>
    <submittedName>
        <fullName evidence="4">Aldouronate transport system substrate-binding protein</fullName>
    </submittedName>
</protein>
<evidence type="ECO:0000256" key="2">
    <source>
        <dbReference type="SAM" id="MobiDB-lite"/>
    </source>
</evidence>
<evidence type="ECO:0000256" key="3">
    <source>
        <dbReference type="SAM" id="SignalP"/>
    </source>
</evidence>
<gene>
    <name evidence="4" type="ORF">JOC48_000572</name>
</gene>
<feature type="region of interest" description="Disordered" evidence="2">
    <location>
        <begin position="27"/>
        <end position="60"/>
    </location>
</feature>
<dbReference type="PANTHER" id="PTHR43649">
    <property type="entry name" value="ARABINOSE-BINDING PROTEIN-RELATED"/>
    <property type="match status" value="1"/>
</dbReference>
<evidence type="ECO:0000313" key="5">
    <source>
        <dbReference type="Proteomes" id="UP001296943"/>
    </source>
</evidence>
<name>A0ABS2MW16_9BACI</name>
<evidence type="ECO:0000256" key="1">
    <source>
        <dbReference type="ARBA" id="ARBA00022729"/>
    </source>
</evidence>
<reference evidence="4 5" key="1">
    <citation type="submission" date="2021-01" db="EMBL/GenBank/DDBJ databases">
        <title>Genomic Encyclopedia of Type Strains, Phase IV (KMG-IV): sequencing the most valuable type-strain genomes for metagenomic binning, comparative biology and taxonomic classification.</title>
        <authorList>
            <person name="Goeker M."/>
        </authorList>
    </citation>
    <scope>NUCLEOTIDE SEQUENCE [LARGE SCALE GENOMIC DNA]</scope>
    <source>
        <strain evidence="4 5">DSM 23711</strain>
    </source>
</reference>
<dbReference type="InterPro" id="IPR050490">
    <property type="entry name" value="Bact_solute-bd_prot1"/>
</dbReference>
<sequence length="579" mass="64870">MLKNKVIILLLVFAFVTVLSACNSSDNAEQASNNQEDSSDTSDSSTPDSGDSGGEAEVDYDPLGKYDETITLSTGICVEPGASKSLPEGDTLEDNEYTRAVKEDLNIELKEYWSVSCTNKDQKISLSIASNDLPDAMIVNRVQLRKLVEAGQIADLSEAVKYALPMSQDAWASSDGKALASATFDGKLMAIPSSNHSDGSIKNLWIRKDWLDNLGLEVPQTLEDLETVAKAFIEQDPDGNGQDDTLGIMGMDVNDILYSTFLEGADQGLGSIFYAKDAYPGYWVEGPDGQATYGSVLPETKEALSFLRDWYDEGLIDTQLGIRKDNNEPIIAGKAGIFFQSLWAVYEPLSNAWKGDPTANWQAYAVPLNGEGKWNQTVNATSNNFIVVRKDYEHPEAAVKALNYRLTYGDYYEFEHGLDASHIPLRVDTQMRDQMYRIAELIERVAIDGEPREILDVPWEPSLYEQDYDDYLEVKKEPYDEYDLEYWNTDNIVTLPRIYARVVGTRPIRDPNRNDISSLVYEQTPTMSERWANLMKLETETFLKIIMGAAPLDDFDKFVEDWKKQGGDTITSEVRDIVK</sequence>
<dbReference type="SUPFAM" id="SSF53850">
    <property type="entry name" value="Periplasmic binding protein-like II"/>
    <property type="match status" value="1"/>
</dbReference>
<dbReference type="Gene3D" id="3.40.190.10">
    <property type="entry name" value="Periplasmic binding protein-like II"/>
    <property type="match status" value="3"/>
</dbReference>
<feature type="signal peptide" evidence="3">
    <location>
        <begin position="1"/>
        <end position="21"/>
    </location>
</feature>
<dbReference type="EMBL" id="JAFBDR010000002">
    <property type="protein sequence ID" value="MBM7570094.1"/>
    <property type="molecule type" value="Genomic_DNA"/>
</dbReference>
<evidence type="ECO:0000313" key="4">
    <source>
        <dbReference type="EMBL" id="MBM7570094.1"/>
    </source>
</evidence>
<dbReference type="PANTHER" id="PTHR43649:SF33">
    <property type="entry name" value="POLYGALACTURONAN_RHAMNOGALACTURONAN-BINDING PROTEIN YTCQ"/>
    <property type="match status" value="1"/>
</dbReference>
<dbReference type="CDD" id="cd13580">
    <property type="entry name" value="PBP2_AlgQ_like_1"/>
    <property type="match status" value="1"/>
</dbReference>
<dbReference type="PROSITE" id="PS51257">
    <property type="entry name" value="PROKAR_LIPOPROTEIN"/>
    <property type="match status" value="1"/>
</dbReference>